<dbReference type="AlphaFoldDB" id="A0A1G7FKK8"/>
<dbReference type="GO" id="GO:0005524">
    <property type="term" value="F:ATP binding"/>
    <property type="evidence" value="ECO:0007669"/>
    <property type="project" value="UniProtKB-KW"/>
</dbReference>
<dbReference type="PANTHER" id="PTHR42788">
    <property type="entry name" value="TAURINE IMPORT ATP-BINDING PROTEIN-RELATED"/>
    <property type="match status" value="1"/>
</dbReference>
<dbReference type="InterPro" id="IPR050166">
    <property type="entry name" value="ABC_transporter_ATP-bind"/>
</dbReference>
<evidence type="ECO:0000256" key="2">
    <source>
        <dbReference type="ARBA" id="ARBA00022448"/>
    </source>
</evidence>
<accession>A0A1G7FKK8</accession>
<dbReference type="STRING" id="282683.SAMN04488105_107138"/>
<dbReference type="PROSITE" id="PS00211">
    <property type="entry name" value="ABC_TRANSPORTER_1"/>
    <property type="match status" value="1"/>
</dbReference>
<dbReference type="PANTHER" id="PTHR42788:SF13">
    <property type="entry name" value="ALIPHATIC SULFONATES IMPORT ATP-BINDING PROTEIN SSUB"/>
    <property type="match status" value="1"/>
</dbReference>
<evidence type="ECO:0000256" key="4">
    <source>
        <dbReference type="ARBA" id="ARBA00022840"/>
    </source>
</evidence>
<dbReference type="RefSeq" id="WP_089959417.1">
    <property type="nucleotide sequence ID" value="NZ_FNAV01000007.1"/>
</dbReference>
<dbReference type="PROSITE" id="PS50893">
    <property type="entry name" value="ABC_TRANSPORTER_2"/>
    <property type="match status" value="1"/>
</dbReference>
<protein>
    <submittedName>
        <fullName evidence="6">Phthalate transport system ATP-binding protein</fullName>
    </submittedName>
</protein>
<dbReference type="Gene3D" id="3.40.50.300">
    <property type="entry name" value="P-loop containing nucleotide triphosphate hydrolases"/>
    <property type="match status" value="1"/>
</dbReference>
<keyword evidence="4 6" id="KW-0067">ATP-binding</keyword>
<evidence type="ECO:0000313" key="7">
    <source>
        <dbReference type="Proteomes" id="UP000198994"/>
    </source>
</evidence>
<dbReference type="InterPro" id="IPR003439">
    <property type="entry name" value="ABC_transporter-like_ATP-bd"/>
</dbReference>
<reference evidence="7" key="1">
    <citation type="submission" date="2016-10" db="EMBL/GenBank/DDBJ databases">
        <authorList>
            <person name="Varghese N."/>
            <person name="Submissions S."/>
        </authorList>
    </citation>
    <scope>NUCLEOTIDE SEQUENCE [LARGE SCALE GENOMIC DNA]</scope>
    <source>
        <strain evidence="7">DSM 10146</strain>
    </source>
</reference>
<dbReference type="InterPro" id="IPR027417">
    <property type="entry name" value="P-loop_NTPase"/>
</dbReference>
<comment type="similarity">
    <text evidence="1">Belongs to the ABC transporter superfamily.</text>
</comment>
<feature type="domain" description="ABC transporter" evidence="5">
    <location>
        <begin position="12"/>
        <end position="246"/>
    </location>
</feature>
<dbReference type="InterPro" id="IPR003593">
    <property type="entry name" value="AAA+_ATPase"/>
</dbReference>
<organism evidence="6 7">
    <name type="scientific">Salipiger thiooxidans</name>
    <dbReference type="NCBI Taxonomy" id="282683"/>
    <lineage>
        <taxon>Bacteria</taxon>
        <taxon>Pseudomonadati</taxon>
        <taxon>Pseudomonadota</taxon>
        <taxon>Alphaproteobacteria</taxon>
        <taxon>Rhodobacterales</taxon>
        <taxon>Roseobacteraceae</taxon>
        <taxon>Salipiger</taxon>
    </lineage>
</organism>
<evidence type="ECO:0000313" key="6">
    <source>
        <dbReference type="EMBL" id="SDE76467.1"/>
    </source>
</evidence>
<gene>
    <name evidence="6" type="ORF">SAMN04488105_107138</name>
</gene>
<dbReference type="Proteomes" id="UP000198994">
    <property type="component" value="Unassembled WGS sequence"/>
</dbReference>
<dbReference type="SMART" id="SM00382">
    <property type="entry name" value="AAA"/>
    <property type="match status" value="1"/>
</dbReference>
<evidence type="ECO:0000259" key="5">
    <source>
        <dbReference type="PROSITE" id="PS50893"/>
    </source>
</evidence>
<proteinExistence type="inferred from homology"/>
<dbReference type="OrthoDB" id="9802264at2"/>
<evidence type="ECO:0000256" key="3">
    <source>
        <dbReference type="ARBA" id="ARBA00022741"/>
    </source>
</evidence>
<keyword evidence="7" id="KW-1185">Reference proteome</keyword>
<dbReference type="SUPFAM" id="SSF52540">
    <property type="entry name" value="P-loop containing nucleoside triphosphate hydrolases"/>
    <property type="match status" value="1"/>
</dbReference>
<keyword evidence="3" id="KW-0547">Nucleotide-binding</keyword>
<evidence type="ECO:0000256" key="1">
    <source>
        <dbReference type="ARBA" id="ARBA00005417"/>
    </source>
</evidence>
<dbReference type="Pfam" id="PF00005">
    <property type="entry name" value="ABC_tran"/>
    <property type="match status" value="1"/>
</dbReference>
<dbReference type="GO" id="GO:0016887">
    <property type="term" value="F:ATP hydrolysis activity"/>
    <property type="evidence" value="ECO:0007669"/>
    <property type="project" value="InterPro"/>
</dbReference>
<dbReference type="EMBL" id="FNAV01000007">
    <property type="protein sequence ID" value="SDE76467.1"/>
    <property type="molecule type" value="Genomic_DNA"/>
</dbReference>
<name>A0A1G7FKK8_9RHOB</name>
<keyword evidence="2" id="KW-0813">Transport</keyword>
<sequence length="264" mass="29862">MIPKVSLDNIDLSFPDASRPDGRKVIYEDFSLQIEKGSFTVLLGPSGCGKSTLLNIINGLLKPNTARGIVIDGTDLRSEPDLSRQMAYVFQGPRLLRWKTLAENAEFGLRGLGVQPREKWRDLIDKYFRAVGLGDAQHLYPHQVSGGMRQRASIVRAWVNEPQILLMDEPFSHLDEITAAEMRRILTNLWTSEEERRTIVFVTHDISEAAQLATDIIMLTPAPSKICLRRKVDLPWPRRMDSDEVIAVEKELRHAFAERAGIGF</sequence>
<dbReference type="InterPro" id="IPR017871">
    <property type="entry name" value="ABC_transporter-like_CS"/>
</dbReference>